<comment type="caution">
    <text evidence="1">The sequence shown here is derived from an EMBL/GenBank/DDBJ whole genome shotgun (WGS) entry which is preliminary data.</text>
</comment>
<gene>
    <name evidence="1" type="ORF">C4E15_04760</name>
</gene>
<accession>A0A2S5GWW9</accession>
<proteinExistence type="predicted"/>
<dbReference type="RefSeq" id="WP_104142554.1">
    <property type="nucleotide sequence ID" value="NZ_PREU01000002.1"/>
</dbReference>
<reference evidence="1 2" key="1">
    <citation type="submission" date="2018-02" db="EMBL/GenBank/DDBJ databases">
        <title>Draft Genome of Achromobacter spanius stain 6.</title>
        <authorList>
            <person name="Gunasekera T.S."/>
            <person name="Radwan O."/>
            <person name="Ruiz O.N."/>
        </authorList>
    </citation>
    <scope>NUCLEOTIDE SEQUENCE [LARGE SCALE GENOMIC DNA]</scope>
    <source>
        <strain evidence="1 2">6</strain>
    </source>
</reference>
<name>A0A2S5GWW9_9BURK</name>
<protein>
    <submittedName>
        <fullName evidence="1">Uncharacterized protein</fullName>
    </submittedName>
</protein>
<dbReference type="OrthoDB" id="6888424at2"/>
<dbReference type="EMBL" id="PREU01000002">
    <property type="protein sequence ID" value="PPA77345.1"/>
    <property type="molecule type" value="Genomic_DNA"/>
</dbReference>
<organism evidence="1 2">
    <name type="scientific">Achromobacter spanius</name>
    <dbReference type="NCBI Taxonomy" id="217203"/>
    <lineage>
        <taxon>Bacteria</taxon>
        <taxon>Pseudomonadati</taxon>
        <taxon>Pseudomonadota</taxon>
        <taxon>Betaproteobacteria</taxon>
        <taxon>Burkholderiales</taxon>
        <taxon>Alcaligenaceae</taxon>
        <taxon>Achromobacter</taxon>
    </lineage>
</organism>
<dbReference type="AlphaFoldDB" id="A0A2S5GWW9"/>
<dbReference type="Proteomes" id="UP000239990">
    <property type="component" value="Unassembled WGS sequence"/>
</dbReference>
<evidence type="ECO:0000313" key="2">
    <source>
        <dbReference type="Proteomes" id="UP000239990"/>
    </source>
</evidence>
<sequence>MTSPNALRYEYATGELLDSRNTYSYTAYHGTDFLVAWRQHRDISLRSSSDATAPNCKPQPHGATALLLRNVQTRLTEGEARDQALATLNHVLQRFEVTKRIHSEYNANWRPVTPQDYHDLDLYLLFAQALDQAYALTRGLQYLNGLLKCLDTLTAYLPALNSEQIGNLQALVHAERAHVEILRLRLDGRAA</sequence>
<evidence type="ECO:0000313" key="1">
    <source>
        <dbReference type="EMBL" id="PPA77345.1"/>
    </source>
</evidence>